<evidence type="ECO:0000313" key="1">
    <source>
        <dbReference type="EMBL" id="STR39563.1"/>
    </source>
</evidence>
<proteinExistence type="predicted"/>
<dbReference type="Proteomes" id="UP000255050">
    <property type="component" value="Unassembled WGS sequence"/>
</dbReference>
<sequence length="74" mass="8558">MRLRRCETPAGSDIHEVLSRLTHTTETEALRERIAAMANRCLPAREEQSCQFVDRLVDLHCALRTQNEEPTHDK</sequence>
<dbReference type="EMBL" id="UGJR01000002">
    <property type="protein sequence ID" value="STR39563.1"/>
    <property type="molecule type" value="Genomic_DNA"/>
</dbReference>
<organism evidence="1 2">
    <name type="scientific">Klebsiella michiganensis</name>
    <dbReference type="NCBI Taxonomy" id="1134687"/>
    <lineage>
        <taxon>Bacteria</taxon>
        <taxon>Pseudomonadati</taxon>
        <taxon>Pseudomonadota</taxon>
        <taxon>Gammaproteobacteria</taxon>
        <taxon>Enterobacterales</taxon>
        <taxon>Enterobacteriaceae</taxon>
        <taxon>Klebsiella/Raoultella group</taxon>
        <taxon>Klebsiella</taxon>
    </lineage>
</organism>
<name>A0A7H4LTT7_9ENTR</name>
<dbReference type="AlphaFoldDB" id="A0A7H4LTT7"/>
<gene>
    <name evidence="1" type="ORF">NCTC11694_00704</name>
</gene>
<comment type="caution">
    <text evidence="1">The sequence shown here is derived from an EMBL/GenBank/DDBJ whole genome shotgun (WGS) entry which is preliminary data.</text>
</comment>
<protein>
    <submittedName>
        <fullName evidence="1">Fusaric acid resistance domain protein</fullName>
    </submittedName>
</protein>
<evidence type="ECO:0000313" key="2">
    <source>
        <dbReference type="Proteomes" id="UP000255050"/>
    </source>
</evidence>
<reference evidence="1 2" key="1">
    <citation type="submission" date="2018-06" db="EMBL/GenBank/DDBJ databases">
        <authorList>
            <consortium name="Pathogen Informatics"/>
            <person name="Doyle S."/>
        </authorList>
    </citation>
    <scope>NUCLEOTIDE SEQUENCE [LARGE SCALE GENOMIC DNA]</scope>
    <source>
        <strain evidence="1 2">NCTC11694</strain>
    </source>
</reference>
<accession>A0A7H4LTT7</accession>